<feature type="compositionally biased region" description="Low complexity" evidence="1">
    <location>
        <begin position="520"/>
        <end position="543"/>
    </location>
</feature>
<feature type="compositionally biased region" description="Low complexity" evidence="1">
    <location>
        <begin position="473"/>
        <end position="490"/>
    </location>
</feature>
<feature type="compositionally biased region" description="Low complexity" evidence="1">
    <location>
        <begin position="813"/>
        <end position="844"/>
    </location>
</feature>
<sequence>MFLFLFLLFLCPQNGQVAAQDCSSVKLADTDVLDTVQIYSNEYALEDDHVAFEISRSAPSNSFDQISDSVRMLGNATSCPATCTVTLNRYTDSFQANESTVLYFDTEHAFYLPAHYVKDQKTVLVCAKSAGNCGATVPVYRYYRISNGGVYHAYSFDQQATYDGYNQEFLPICYAWNLTTGSASSRPTCGNLHFDTPLSALTDLKIFDNQRDGIERDHYYTTLAATDRSLSGYNQTGVIGKVVTSSKSTACSCLTKLQQQFDNQTGYFHRLDHKLIVTGAESNRFYEEYVDTGEIMYCAKRPGDCGATLPLWKQFQFYDIDTVYSTDSSPIAMTYLYPQTPLCYIWPANYSPNVSNIPAGPATVTVPLGSTVAPTGVTVSTTKLSDVGGITPILISPSGTSGSSAGTTPSYSGVSGSTPSYSGATMQTVNNSGATVSTPIFSGVAGSTASNSGASGITGSIFGSAGTTPSSPGATGLTSNSSGATGSTGNIFGSAGTTPSSSGVPGLSASVWGTARTTPSSSGASAASSSGVPELTSSSSGVTGSSGGIFGSAGTTHSPSGIPGATPSSSGANGLTSNSSGASGTTANIFGSAGTTPSSSGVFVTPFPSTGISGGIFVPAGTTPSSSGVTGSSGGVFGSAGTIPSSSGTPGITPSSPGASGSSGGLLGSAGTTPSSSGVFVTPFPSTGVSGGIFVPAGTTPSSSAVSGPSGGILSQSVTTPNSSGASGSSGGIFGSAGTTHSPSGIPGATPSSSGATGLTSNSSVASGATPSSSGASGSSASVWGTAGTTPSSSGVFVTPFPSTGVSGGIFVPAGTTPSSSGAPGSSSGISGPSGTTPSSSGVSGPSGGILGSAGTTASSSGVAGGNLGPAGTTPSFSGAPGLSTTSPGASVSSGGILGPAGTTPSFSGVSGASLPTSSKPPQAFTLSDLWYQNSTITALGATPTPPPPMATITGPLFGSLTTPSVTPASTASSPVIQHGVPASSMVGGPLYEQSYSPVMLLASETSVTVIPDVATTTEEPGILWKAGDWISSTWHSVFGGSDAATSTIAPPEPTTTTTPRPLGGLVGSLINSTGNFFNDTKNFLGETTGSLANGAIVNDTKNWLDSTWNSDGMCMSPTIGQMQKNQSERIRGYIFNHRV</sequence>
<feature type="compositionally biased region" description="Low complexity" evidence="1">
    <location>
        <begin position="398"/>
        <end position="413"/>
    </location>
</feature>
<feature type="compositionally biased region" description="Low complexity" evidence="1">
    <location>
        <begin position="853"/>
        <end position="862"/>
    </location>
</feature>
<reference evidence="3" key="2">
    <citation type="submission" date="2022-06" db="UniProtKB">
        <authorList>
            <consortium name="EnsemblMetazoa"/>
        </authorList>
    </citation>
    <scope>IDENTIFICATION</scope>
    <source>
        <strain evidence="3">DF5081</strain>
    </source>
</reference>
<feature type="compositionally biased region" description="Polar residues" evidence="1">
    <location>
        <begin position="873"/>
        <end position="894"/>
    </location>
</feature>
<feature type="region of interest" description="Disordered" evidence="1">
    <location>
        <begin position="398"/>
        <end position="420"/>
    </location>
</feature>
<feature type="region of interest" description="Disordered" evidence="1">
    <location>
        <begin position="466"/>
        <end position="582"/>
    </location>
</feature>
<organism evidence="3 4">
    <name type="scientific">Caenorhabditis japonica</name>
    <dbReference type="NCBI Taxonomy" id="281687"/>
    <lineage>
        <taxon>Eukaryota</taxon>
        <taxon>Metazoa</taxon>
        <taxon>Ecdysozoa</taxon>
        <taxon>Nematoda</taxon>
        <taxon>Chromadorea</taxon>
        <taxon>Rhabditida</taxon>
        <taxon>Rhabditina</taxon>
        <taxon>Rhabditomorpha</taxon>
        <taxon>Rhabditoidea</taxon>
        <taxon>Rhabditidae</taxon>
        <taxon>Peloderinae</taxon>
        <taxon>Caenorhabditis</taxon>
    </lineage>
</organism>
<protein>
    <submittedName>
        <fullName evidence="3">Uncharacterized protein</fullName>
    </submittedName>
</protein>
<dbReference type="Proteomes" id="UP000005237">
    <property type="component" value="Unassembled WGS sequence"/>
</dbReference>
<reference evidence="4" key="1">
    <citation type="submission" date="2010-08" db="EMBL/GenBank/DDBJ databases">
        <authorList>
            <consortium name="Caenorhabditis japonica Sequencing Consortium"/>
            <person name="Wilson R.K."/>
        </authorList>
    </citation>
    <scope>NUCLEOTIDE SEQUENCE [LARGE SCALE GENOMIC DNA]</scope>
    <source>
        <strain evidence="4">DF5081</strain>
    </source>
</reference>
<feature type="compositionally biased region" description="Low complexity" evidence="1">
    <location>
        <begin position="761"/>
        <end position="790"/>
    </location>
</feature>
<feature type="chain" id="PRO_5035768662" evidence="2">
    <location>
        <begin position="20"/>
        <end position="1140"/>
    </location>
</feature>
<evidence type="ECO:0000256" key="2">
    <source>
        <dbReference type="SAM" id="SignalP"/>
    </source>
</evidence>
<feature type="compositionally biased region" description="Polar residues" evidence="1">
    <location>
        <begin position="713"/>
        <end position="722"/>
    </location>
</feature>
<feature type="signal peptide" evidence="2">
    <location>
        <begin position="1"/>
        <end position="19"/>
    </location>
</feature>
<keyword evidence="2" id="KW-0732">Signal</keyword>
<proteinExistence type="predicted"/>
<feature type="compositionally biased region" description="Low complexity" evidence="1">
    <location>
        <begin position="639"/>
        <end position="660"/>
    </location>
</feature>
<feature type="region of interest" description="Disordered" evidence="1">
    <location>
        <begin position="812"/>
        <end position="920"/>
    </location>
</feature>
<evidence type="ECO:0000313" key="4">
    <source>
        <dbReference type="Proteomes" id="UP000005237"/>
    </source>
</evidence>
<dbReference type="AlphaFoldDB" id="A0A8R1DX89"/>
<feature type="region of interest" description="Disordered" evidence="1">
    <location>
        <begin position="623"/>
        <end position="675"/>
    </location>
</feature>
<dbReference type="EnsemblMetazoa" id="CJA14533.1">
    <property type="protein sequence ID" value="CJA14533.1"/>
    <property type="gene ID" value="WBGene00133737"/>
</dbReference>
<name>A0A8R1DX89_CAEJA</name>
<feature type="region of interest" description="Disordered" evidence="1">
    <location>
        <begin position="700"/>
        <end position="792"/>
    </location>
</feature>
<feature type="compositionally biased region" description="Polar residues" evidence="1">
    <location>
        <begin position="903"/>
        <end position="920"/>
    </location>
</feature>
<feature type="compositionally biased region" description="Polar residues" evidence="1">
    <location>
        <begin position="750"/>
        <end position="760"/>
    </location>
</feature>
<evidence type="ECO:0000256" key="1">
    <source>
        <dbReference type="SAM" id="MobiDB-lite"/>
    </source>
</evidence>
<feature type="compositionally biased region" description="Low complexity" evidence="1">
    <location>
        <begin position="568"/>
        <end position="582"/>
    </location>
</feature>
<evidence type="ECO:0000313" key="3">
    <source>
        <dbReference type="EnsemblMetazoa" id="CJA14533.1"/>
    </source>
</evidence>
<keyword evidence="4" id="KW-1185">Reference proteome</keyword>
<accession>A0A8R1DX89</accession>